<dbReference type="RefSeq" id="WP_271205267.1">
    <property type="nucleotide sequence ID" value="NZ_BSFK01000016.1"/>
</dbReference>
<dbReference type="AlphaFoldDB" id="A0A9W6JGX6"/>
<dbReference type="PANTHER" id="PTHR30535:SF34">
    <property type="entry name" value="MOLYBDATE-BINDING PROTEIN MOLA"/>
    <property type="match status" value="1"/>
</dbReference>
<dbReference type="PANTHER" id="PTHR30535">
    <property type="entry name" value="VITAMIN B12-BINDING PROTEIN"/>
    <property type="match status" value="1"/>
</dbReference>
<dbReference type="Gene3D" id="3.40.50.1980">
    <property type="entry name" value="Nitrogenase molybdenum iron protein domain"/>
    <property type="match status" value="2"/>
</dbReference>
<dbReference type="InterPro" id="IPR050902">
    <property type="entry name" value="ABC_Transporter_SBP"/>
</dbReference>
<evidence type="ECO:0000259" key="1">
    <source>
        <dbReference type="PROSITE" id="PS50983"/>
    </source>
</evidence>
<dbReference type="EMBL" id="BSFK01000016">
    <property type="protein sequence ID" value="GLK77415.1"/>
    <property type="molecule type" value="Genomic_DNA"/>
</dbReference>
<reference evidence="2" key="2">
    <citation type="submission" date="2023-01" db="EMBL/GenBank/DDBJ databases">
        <authorList>
            <person name="Sun Q."/>
            <person name="Evtushenko L."/>
        </authorList>
    </citation>
    <scope>NUCLEOTIDE SEQUENCE</scope>
    <source>
        <strain evidence="2">VKM B-2555</strain>
    </source>
</reference>
<dbReference type="PROSITE" id="PS50983">
    <property type="entry name" value="FE_B12_PBP"/>
    <property type="match status" value="1"/>
</dbReference>
<proteinExistence type="predicted"/>
<comment type="caution">
    <text evidence="2">The sequence shown here is derived from an EMBL/GenBank/DDBJ whole genome shotgun (WGS) entry which is preliminary data.</text>
</comment>
<dbReference type="Pfam" id="PF01497">
    <property type="entry name" value="Peripla_BP_2"/>
    <property type="match status" value="1"/>
</dbReference>
<reference evidence="2" key="1">
    <citation type="journal article" date="2014" name="Int. J. Syst. Evol. Microbiol.">
        <title>Complete genome sequence of Corynebacterium casei LMG S-19264T (=DSM 44701T), isolated from a smear-ripened cheese.</title>
        <authorList>
            <consortium name="US DOE Joint Genome Institute (JGI-PGF)"/>
            <person name="Walter F."/>
            <person name="Albersmeier A."/>
            <person name="Kalinowski J."/>
            <person name="Ruckert C."/>
        </authorList>
    </citation>
    <scope>NUCLEOTIDE SEQUENCE</scope>
    <source>
        <strain evidence="2">VKM B-2555</strain>
    </source>
</reference>
<keyword evidence="3" id="KW-1185">Reference proteome</keyword>
<accession>A0A9W6JGX6</accession>
<feature type="domain" description="Fe/B12 periplasmic-binding" evidence="1">
    <location>
        <begin position="35"/>
        <end position="337"/>
    </location>
</feature>
<gene>
    <name evidence="2" type="primary">fhuP_1</name>
    <name evidence="2" type="ORF">GCM10008171_26690</name>
</gene>
<evidence type="ECO:0000313" key="2">
    <source>
        <dbReference type="EMBL" id="GLK77415.1"/>
    </source>
</evidence>
<evidence type="ECO:0000313" key="3">
    <source>
        <dbReference type="Proteomes" id="UP001143364"/>
    </source>
</evidence>
<name>A0A9W6JGX6_9HYPH</name>
<protein>
    <submittedName>
        <fullName evidence="2">Ferrichrome ABC transporter substrate-binding protein</fullName>
    </submittedName>
</protein>
<dbReference type="SUPFAM" id="SSF53807">
    <property type="entry name" value="Helical backbone' metal receptor"/>
    <property type="match status" value="1"/>
</dbReference>
<dbReference type="Proteomes" id="UP001143364">
    <property type="component" value="Unassembled WGS sequence"/>
</dbReference>
<organism evidence="2 3">
    <name type="scientific">Methylopila jiangsuensis</name>
    <dbReference type="NCBI Taxonomy" id="586230"/>
    <lineage>
        <taxon>Bacteria</taxon>
        <taxon>Pseudomonadati</taxon>
        <taxon>Pseudomonadota</taxon>
        <taxon>Alphaproteobacteria</taxon>
        <taxon>Hyphomicrobiales</taxon>
        <taxon>Methylopilaceae</taxon>
        <taxon>Methylopila</taxon>
    </lineage>
</organism>
<dbReference type="InterPro" id="IPR002491">
    <property type="entry name" value="ABC_transptr_periplasmic_BD"/>
</dbReference>
<sequence length="365" mass="38000">MRRREVLLGSLALGALGVPARARAAAISVVDQAGRTVTLDRPARRLVLSDGIDLIALGLIHDRPVELLAGWNATWLDADTLATLEAADPRLAAVPKLGASSPDALPIEKLIALSPDLVVLSPYFASHAAGVAALERAGIAVAVLQPSPSLRDGAQGLALLGRLIGRDAQADAYLSFFRARSGAIRDRLAKAGGPRPPVLLEAHAGAGPCCMSPGRGQSIGDLVDAAGGRNIGEDVIAGMAGQLSLEHVLAAEPQIYVGTGGAYLAARGGLVLGPRRTVDEARASLARALARPGLSEIPAIRHGRAYGLWHDLARSALNLVALEALARWIRPDLFGDLSPQAMLDRINAEFSAFPVTGALWVEARP</sequence>